<comment type="caution">
    <text evidence="2">The sequence shown here is derived from an EMBL/GenBank/DDBJ whole genome shotgun (WGS) entry which is preliminary data.</text>
</comment>
<accession>A0A0F9NKE3</accession>
<evidence type="ECO:0000313" key="2">
    <source>
        <dbReference type="EMBL" id="KKM81777.1"/>
    </source>
</evidence>
<protein>
    <submittedName>
        <fullName evidence="2">Uncharacterized protein</fullName>
    </submittedName>
</protein>
<reference evidence="2" key="1">
    <citation type="journal article" date="2015" name="Nature">
        <title>Complex archaea that bridge the gap between prokaryotes and eukaryotes.</title>
        <authorList>
            <person name="Spang A."/>
            <person name="Saw J.H."/>
            <person name="Jorgensen S.L."/>
            <person name="Zaremba-Niedzwiedzka K."/>
            <person name="Martijn J."/>
            <person name="Lind A.E."/>
            <person name="van Eijk R."/>
            <person name="Schleper C."/>
            <person name="Guy L."/>
            <person name="Ettema T.J."/>
        </authorList>
    </citation>
    <scope>NUCLEOTIDE SEQUENCE</scope>
</reference>
<feature type="region of interest" description="Disordered" evidence="1">
    <location>
        <begin position="56"/>
        <end position="81"/>
    </location>
</feature>
<evidence type="ECO:0000256" key="1">
    <source>
        <dbReference type="SAM" id="MobiDB-lite"/>
    </source>
</evidence>
<dbReference type="EMBL" id="LAZR01007966">
    <property type="protein sequence ID" value="KKM81777.1"/>
    <property type="molecule type" value="Genomic_DNA"/>
</dbReference>
<dbReference type="AlphaFoldDB" id="A0A0F9NKE3"/>
<organism evidence="2">
    <name type="scientific">marine sediment metagenome</name>
    <dbReference type="NCBI Taxonomy" id="412755"/>
    <lineage>
        <taxon>unclassified sequences</taxon>
        <taxon>metagenomes</taxon>
        <taxon>ecological metagenomes</taxon>
    </lineage>
</organism>
<gene>
    <name evidence="2" type="ORF">LCGC14_1326400</name>
</gene>
<proteinExistence type="predicted"/>
<name>A0A0F9NKE3_9ZZZZ</name>
<sequence length="123" mass="13785">MANGFDRNLPFVDTARLRRIRAGSEFRTKTATGSATVQAETEAALSVEAREQRLAGVERSRLAESKRQADENLAENRRQADQRIEISNRELAQQQSQFEAQAFEADRARKAAEPSFFEGLLAT</sequence>